<organism evidence="1">
    <name type="scientific">Amphimedon queenslandica</name>
    <name type="common">Sponge</name>
    <dbReference type="NCBI Taxonomy" id="400682"/>
    <lineage>
        <taxon>Eukaryota</taxon>
        <taxon>Metazoa</taxon>
        <taxon>Porifera</taxon>
        <taxon>Demospongiae</taxon>
        <taxon>Heteroscleromorpha</taxon>
        <taxon>Haplosclerida</taxon>
        <taxon>Niphatidae</taxon>
        <taxon>Amphimedon</taxon>
    </lineage>
</organism>
<protein>
    <submittedName>
        <fullName evidence="1">Uncharacterized protein</fullName>
    </submittedName>
</protein>
<proteinExistence type="predicted"/>
<dbReference type="EnsemblMetazoa" id="Aqu2.1.02652_001">
    <property type="protein sequence ID" value="Aqu2.1.02652_001"/>
    <property type="gene ID" value="Aqu2.1.02652"/>
</dbReference>
<name>A0A1X7SKS8_AMPQE</name>
<dbReference type="InParanoid" id="A0A1X7SKS8"/>
<evidence type="ECO:0000313" key="1">
    <source>
        <dbReference type="EnsemblMetazoa" id="Aqu2.1.02652_001"/>
    </source>
</evidence>
<dbReference type="AlphaFoldDB" id="A0A1X7SKS8"/>
<sequence>MIGNLSPKYRSSLLNIHLLCIKRSETLQQYGAKTVPEPEMKDINYLEEVGISVLVDGEEVCFKGTLSAVPGDNLASQYLGGYKSLASADRKCRSCFAVKEDMQTKPRNCASYAQHIASLSHDTALQQHISSIYGINEDSILHQSLYFHVLEALTPDIMHDVLEGCLQYEIK</sequence>
<accession>A0A1X7SKS8</accession>
<reference evidence="1" key="1">
    <citation type="submission" date="2017-05" db="UniProtKB">
        <authorList>
            <consortium name="EnsemblMetazoa"/>
        </authorList>
    </citation>
    <scope>IDENTIFICATION</scope>
</reference>